<dbReference type="STRING" id="2025994.A0A2T3A4W1"/>
<dbReference type="Proteomes" id="UP000241462">
    <property type="component" value="Unassembled WGS sequence"/>
</dbReference>
<keyword evidence="3" id="KW-1185">Reference proteome</keyword>
<gene>
    <name evidence="2" type="ORF">BD289DRAFT_436768</name>
</gene>
<proteinExistence type="predicted"/>
<dbReference type="EMBL" id="KZ678469">
    <property type="protein sequence ID" value="PSR82842.1"/>
    <property type="molecule type" value="Genomic_DNA"/>
</dbReference>
<sequence length="243" mass="27504">MLGLIYIAHLDATTPEQAWPLQSPGPGEPDWLALNLGKHDMWEFCDPLREDGCFREMLVQMASWGDGSGDGADSGAMFTPDELKDGGFPNIRSDILAMLGLQRSTTRIWQNEQDQEEQHEDGDGAEQETPSPSPSNPYYRAANILSQLMPLEYSPRNLLKFAAFTHYTTSAFRALWGRKDPGALILIVYWYAKAVPSPYWWIRKRALLECQAICIYMERHHSDIPHLDDILQFPKTTCGLSTI</sequence>
<evidence type="ECO:0000313" key="3">
    <source>
        <dbReference type="Proteomes" id="UP000241462"/>
    </source>
</evidence>
<feature type="region of interest" description="Disordered" evidence="1">
    <location>
        <begin position="112"/>
        <end position="136"/>
    </location>
</feature>
<dbReference type="InParanoid" id="A0A2T3A4W1"/>
<dbReference type="PANTHER" id="PTHR47784">
    <property type="entry name" value="STEROL UPTAKE CONTROL PROTEIN 2"/>
    <property type="match status" value="1"/>
</dbReference>
<evidence type="ECO:0008006" key="4">
    <source>
        <dbReference type="Google" id="ProtNLM"/>
    </source>
</evidence>
<organism evidence="2 3">
    <name type="scientific">Coniella lustricola</name>
    <dbReference type="NCBI Taxonomy" id="2025994"/>
    <lineage>
        <taxon>Eukaryota</taxon>
        <taxon>Fungi</taxon>
        <taxon>Dikarya</taxon>
        <taxon>Ascomycota</taxon>
        <taxon>Pezizomycotina</taxon>
        <taxon>Sordariomycetes</taxon>
        <taxon>Sordariomycetidae</taxon>
        <taxon>Diaporthales</taxon>
        <taxon>Schizoparmaceae</taxon>
        <taxon>Coniella</taxon>
    </lineage>
</organism>
<dbReference type="AlphaFoldDB" id="A0A2T3A4W1"/>
<accession>A0A2T3A4W1</accession>
<protein>
    <recommendedName>
        <fullName evidence="4">Transcription factor domain-containing protein</fullName>
    </recommendedName>
</protein>
<feature type="non-terminal residue" evidence="2">
    <location>
        <position position="243"/>
    </location>
</feature>
<evidence type="ECO:0000313" key="2">
    <source>
        <dbReference type="EMBL" id="PSR82842.1"/>
    </source>
</evidence>
<dbReference type="PANTHER" id="PTHR47784:SF9">
    <property type="entry name" value="ZN(II)2CYS6 TRANSCRIPTION FACTOR (EUROFUNG)"/>
    <property type="match status" value="1"/>
</dbReference>
<dbReference type="OrthoDB" id="416217at2759"/>
<feature type="compositionally biased region" description="Acidic residues" evidence="1">
    <location>
        <begin position="113"/>
        <end position="126"/>
    </location>
</feature>
<dbReference type="InterPro" id="IPR053157">
    <property type="entry name" value="Sterol_Uptake_Regulator"/>
</dbReference>
<reference evidence="2 3" key="1">
    <citation type="journal article" date="2018" name="Mycol. Prog.">
        <title>Coniella lustricola, a new species from submerged detritus.</title>
        <authorList>
            <person name="Raudabaugh D.B."/>
            <person name="Iturriaga T."/>
            <person name="Carver A."/>
            <person name="Mondo S."/>
            <person name="Pangilinan J."/>
            <person name="Lipzen A."/>
            <person name="He G."/>
            <person name="Amirebrahimi M."/>
            <person name="Grigoriev I.V."/>
            <person name="Miller A.N."/>
        </authorList>
    </citation>
    <scope>NUCLEOTIDE SEQUENCE [LARGE SCALE GENOMIC DNA]</scope>
    <source>
        <strain evidence="2 3">B22-T-1</strain>
    </source>
</reference>
<dbReference type="GO" id="GO:0001228">
    <property type="term" value="F:DNA-binding transcription activator activity, RNA polymerase II-specific"/>
    <property type="evidence" value="ECO:0007669"/>
    <property type="project" value="TreeGrafter"/>
</dbReference>
<evidence type="ECO:0000256" key="1">
    <source>
        <dbReference type="SAM" id="MobiDB-lite"/>
    </source>
</evidence>
<name>A0A2T3A4W1_9PEZI</name>